<comment type="caution">
    <text evidence="2">The sequence shown here is derived from an EMBL/GenBank/DDBJ whole genome shotgun (WGS) entry which is preliminary data.</text>
</comment>
<reference evidence="2" key="1">
    <citation type="submission" date="2018-07" db="EMBL/GenBank/DDBJ databases">
        <authorList>
            <person name="Ashton P.M."/>
            <person name="Dallman T."/>
            <person name="Nair S."/>
            <person name="De Pinna E."/>
            <person name="Peters T."/>
            <person name="Grant K."/>
        </authorList>
    </citation>
    <scope>NUCLEOTIDE SEQUENCE</scope>
    <source>
        <strain evidence="2">516939</strain>
    </source>
</reference>
<accession>A0A5W8FSQ3</accession>
<feature type="transmembrane region" description="Helical" evidence="1">
    <location>
        <begin position="12"/>
        <end position="30"/>
    </location>
</feature>
<organism evidence="2">
    <name type="scientific">Salmonella oranienberg</name>
    <dbReference type="NCBI Taxonomy" id="28147"/>
    <lineage>
        <taxon>Bacteria</taxon>
        <taxon>Pseudomonadati</taxon>
        <taxon>Pseudomonadota</taxon>
        <taxon>Gammaproteobacteria</taxon>
        <taxon>Enterobacterales</taxon>
        <taxon>Enterobacteriaceae</taxon>
        <taxon>Salmonella</taxon>
    </lineage>
</organism>
<keyword evidence="1" id="KW-0472">Membrane</keyword>
<name>A0A5W8FSQ3_SALON</name>
<evidence type="ECO:0000256" key="1">
    <source>
        <dbReference type="SAM" id="Phobius"/>
    </source>
</evidence>
<keyword evidence="1" id="KW-0812">Transmembrane</keyword>
<evidence type="ECO:0000313" key="2">
    <source>
        <dbReference type="EMBL" id="EBY0600924.1"/>
    </source>
</evidence>
<proteinExistence type="predicted"/>
<sequence length="97" mass="11094">MDKLREKQTENLLMYPGMALMCAAVAYFFLAGQITLPDSLAKDVHYHALWQLELVRETLVLFVSGATLSLGGWGLSLFNAWRRWSLMTQQCGKEQKR</sequence>
<dbReference type="AlphaFoldDB" id="A0A5W8FSQ3"/>
<feature type="transmembrane region" description="Helical" evidence="1">
    <location>
        <begin position="59"/>
        <end position="78"/>
    </location>
</feature>
<protein>
    <submittedName>
        <fullName evidence="2">Uncharacterized protein</fullName>
    </submittedName>
</protein>
<keyword evidence="1" id="KW-1133">Transmembrane helix</keyword>
<gene>
    <name evidence="2" type="ORF">DUR78_19875</name>
</gene>
<dbReference type="EMBL" id="AAHMZU010000021">
    <property type="protein sequence ID" value="EBY0600924.1"/>
    <property type="molecule type" value="Genomic_DNA"/>
</dbReference>